<feature type="signal peptide" evidence="2">
    <location>
        <begin position="1"/>
        <end position="19"/>
    </location>
</feature>
<keyword evidence="3" id="KW-1185">Reference proteome</keyword>
<reference evidence="4" key="1">
    <citation type="submission" date="2025-08" db="UniProtKB">
        <authorList>
            <consortium name="RefSeq"/>
        </authorList>
    </citation>
    <scope>IDENTIFICATION</scope>
    <source>
        <strain evidence="4">Aabys</strain>
        <tissue evidence="4">Whole body</tissue>
    </source>
</reference>
<evidence type="ECO:0000313" key="4">
    <source>
        <dbReference type="RefSeq" id="XP_011293342.2"/>
    </source>
</evidence>
<dbReference type="OrthoDB" id="8048752at2759"/>
<feature type="region of interest" description="Disordered" evidence="1">
    <location>
        <begin position="122"/>
        <end position="143"/>
    </location>
</feature>
<feature type="chain" id="PRO_5047275718" evidence="2">
    <location>
        <begin position="20"/>
        <end position="143"/>
    </location>
</feature>
<evidence type="ECO:0000256" key="2">
    <source>
        <dbReference type="SAM" id="SignalP"/>
    </source>
</evidence>
<protein>
    <submittedName>
        <fullName evidence="4">Uncharacterized protein LOC105261940</fullName>
    </submittedName>
</protein>
<dbReference type="VEuPathDB" id="VectorBase:MDOMA2_016648"/>
<organism evidence="3 4">
    <name type="scientific">Musca domestica</name>
    <name type="common">House fly</name>
    <dbReference type="NCBI Taxonomy" id="7370"/>
    <lineage>
        <taxon>Eukaryota</taxon>
        <taxon>Metazoa</taxon>
        <taxon>Ecdysozoa</taxon>
        <taxon>Arthropoda</taxon>
        <taxon>Hexapoda</taxon>
        <taxon>Insecta</taxon>
        <taxon>Pterygota</taxon>
        <taxon>Neoptera</taxon>
        <taxon>Endopterygota</taxon>
        <taxon>Diptera</taxon>
        <taxon>Brachycera</taxon>
        <taxon>Muscomorpha</taxon>
        <taxon>Muscoidea</taxon>
        <taxon>Muscidae</taxon>
        <taxon>Musca</taxon>
    </lineage>
</organism>
<evidence type="ECO:0000313" key="3">
    <source>
        <dbReference type="Proteomes" id="UP001652621"/>
    </source>
</evidence>
<dbReference type="VEuPathDB" id="VectorBase:MDOA016298"/>
<dbReference type="RefSeq" id="XP_011293342.2">
    <property type="nucleotide sequence ID" value="XM_011295040.3"/>
</dbReference>
<evidence type="ECO:0000256" key="1">
    <source>
        <dbReference type="SAM" id="MobiDB-lite"/>
    </source>
</evidence>
<dbReference type="GeneID" id="105261940"/>
<gene>
    <name evidence="4" type="primary">LOC105261940</name>
</gene>
<keyword evidence="2" id="KW-0732">Signal</keyword>
<sequence length="143" mass="16280">MKFFAVAVLVFLVVAQSLAEYTYRNSEEMRVSDEAWSTSFLQSSSHHQESSVVRSFKKKISQRLAGSETFSNNPQFKERVIQVAEEKLEKCQTPSGENYDSHCVGRALGQVMQLIGTVENTNKHAGNHYSHGRQNQWKDSSEY</sequence>
<feature type="compositionally biased region" description="Polar residues" evidence="1">
    <location>
        <begin position="132"/>
        <end position="143"/>
    </location>
</feature>
<name>A0A9J7D9K9_MUSDO</name>
<dbReference type="Proteomes" id="UP001652621">
    <property type="component" value="Unplaced"/>
</dbReference>
<accession>A0A9J7D9K9</accession>
<proteinExistence type="predicted"/>